<feature type="region of interest" description="Disordered" evidence="2">
    <location>
        <begin position="325"/>
        <end position="344"/>
    </location>
</feature>
<dbReference type="SUPFAM" id="SSF51430">
    <property type="entry name" value="NAD(P)-linked oxidoreductase"/>
    <property type="match status" value="1"/>
</dbReference>
<dbReference type="CDD" id="cd19080">
    <property type="entry name" value="AKR_AKR9A_9B"/>
    <property type="match status" value="1"/>
</dbReference>
<name>A0ABU3WWG0_9NOCA</name>
<dbReference type="InterPro" id="IPR036812">
    <property type="entry name" value="NAD(P)_OxRdtase_dom_sf"/>
</dbReference>
<keyword evidence="5" id="KW-1185">Reference proteome</keyword>
<evidence type="ECO:0000256" key="2">
    <source>
        <dbReference type="SAM" id="MobiDB-lite"/>
    </source>
</evidence>
<dbReference type="Pfam" id="PF00248">
    <property type="entry name" value="Aldo_ket_red"/>
    <property type="match status" value="1"/>
</dbReference>
<evidence type="ECO:0000313" key="4">
    <source>
        <dbReference type="EMBL" id="MDV2478334.1"/>
    </source>
</evidence>
<feature type="domain" description="NADP-dependent oxidoreductase" evidence="3">
    <location>
        <begin position="23"/>
        <end position="303"/>
    </location>
</feature>
<sequence>MPEHSPMPLRVLGRSGLRVSEFCLGAMTFGTDWGFGADEETSRAIYRQYREAGGNFVDTANNYTNGASEEILGRLVAGERDSVVLSTKYTLCTDPDDPNSGGNHRKSMRRSVETSLRRLGTDHLDLLWVHAWDPFTPVDETLRALDDLVRAGKILAIGVTNTPAWVVARSAAIAELRGWTSFCALQVEYSLVTRTPERELLPMAQAHDLAVCAWSPLARGLRARELPPEREERLTPVVRRARDTIREVAAELDTTPARVAIAWVRSRGLLPSIGARTGEQLRDNIGALAVALDENHLARLDDATRIRLGYPHDFLDGLYERRTLPPPVAPRENTTSTVPARLRT</sequence>
<evidence type="ECO:0000259" key="3">
    <source>
        <dbReference type="Pfam" id="PF00248"/>
    </source>
</evidence>
<dbReference type="InterPro" id="IPR050523">
    <property type="entry name" value="AKR_Detox_Biosynth"/>
</dbReference>
<dbReference type="Proteomes" id="UP001275440">
    <property type="component" value="Unassembled WGS sequence"/>
</dbReference>
<dbReference type="Gene3D" id="3.20.20.100">
    <property type="entry name" value="NADP-dependent oxidoreductase domain"/>
    <property type="match status" value="1"/>
</dbReference>
<accession>A0ABU3WWG0</accession>
<dbReference type="InterPro" id="IPR023210">
    <property type="entry name" value="NADP_OxRdtase_dom"/>
</dbReference>
<keyword evidence="1" id="KW-0560">Oxidoreductase</keyword>
<dbReference type="PRINTS" id="PR00069">
    <property type="entry name" value="ALDKETRDTASE"/>
</dbReference>
<protein>
    <submittedName>
        <fullName evidence="4">Aldo/keto reductase</fullName>
    </submittedName>
</protein>
<dbReference type="PANTHER" id="PTHR43364:SF4">
    <property type="entry name" value="NAD(P)-LINKED OXIDOREDUCTASE SUPERFAMILY PROTEIN"/>
    <property type="match status" value="1"/>
</dbReference>
<dbReference type="InterPro" id="IPR020471">
    <property type="entry name" value="AKR"/>
</dbReference>
<gene>
    <name evidence="4" type="ORF">F8M49_28265</name>
</gene>
<comment type="caution">
    <text evidence="4">The sequence shown here is derived from an EMBL/GenBank/DDBJ whole genome shotgun (WGS) entry which is preliminary data.</text>
</comment>
<evidence type="ECO:0000313" key="5">
    <source>
        <dbReference type="Proteomes" id="UP001275440"/>
    </source>
</evidence>
<organism evidence="4 5">
    <name type="scientific">Rhodococcus zopfii</name>
    <dbReference type="NCBI Taxonomy" id="43772"/>
    <lineage>
        <taxon>Bacteria</taxon>
        <taxon>Bacillati</taxon>
        <taxon>Actinomycetota</taxon>
        <taxon>Actinomycetes</taxon>
        <taxon>Mycobacteriales</taxon>
        <taxon>Nocardiaceae</taxon>
        <taxon>Rhodococcus</taxon>
    </lineage>
</organism>
<proteinExistence type="predicted"/>
<reference evidence="4 5" key="1">
    <citation type="submission" date="2019-10" db="EMBL/GenBank/DDBJ databases">
        <title>Draft Genome Assembly of Rhodococcus zopfii DSM44189.</title>
        <authorList>
            <person name="Sutton J.M."/>
            <person name="Akob D.M."/>
            <person name="Bushman T.J."/>
        </authorList>
    </citation>
    <scope>NUCLEOTIDE SEQUENCE [LARGE SCALE GENOMIC DNA]</scope>
    <source>
        <strain evidence="4 5">DSM 44189</strain>
    </source>
</reference>
<dbReference type="EMBL" id="WBMO01000005">
    <property type="protein sequence ID" value="MDV2478334.1"/>
    <property type="molecule type" value="Genomic_DNA"/>
</dbReference>
<evidence type="ECO:0000256" key="1">
    <source>
        <dbReference type="ARBA" id="ARBA00023002"/>
    </source>
</evidence>
<dbReference type="PANTHER" id="PTHR43364">
    <property type="entry name" value="NADH-SPECIFIC METHYLGLYOXAL REDUCTASE-RELATED"/>
    <property type="match status" value="1"/>
</dbReference>